<evidence type="ECO:0000259" key="2">
    <source>
        <dbReference type="Pfam" id="PF00857"/>
    </source>
</evidence>
<keyword evidence="4" id="KW-1185">Reference proteome</keyword>
<dbReference type="Proteomes" id="UP000183315">
    <property type="component" value="Unassembled WGS sequence"/>
</dbReference>
<organism evidence="3 4">
    <name type="scientific">Demequina mangrovi</name>
    <dbReference type="NCBI Taxonomy" id="1043493"/>
    <lineage>
        <taxon>Bacteria</taxon>
        <taxon>Bacillati</taxon>
        <taxon>Actinomycetota</taxon>
        <taxon>Actinomycetes</taxon>
        <taxon>Micrococcales</taxon>
        <taxon>Demequinaceae</taxon>
        <taxon>Demequina</taxon>
    </lineage>
</organism>
<dbReference type="RefSeq" id="WP_042213249.1">
    <property type="nucleotide sequence ID" value="NZ_BBLU01000003.1"/>
</dbReference>
<dbReference type="AlphaFoldDB" id="A0A1H6WQ09"/>
<dbReference type="EMBL" id="FNZI01000002">
    <property type="protein sequence ID" value="SEJ14455.1"/>
    <property type="molecule type" value="Genomic_DNA"/>
</dbReference>
<gene>
    <name evidence="3" type="ORF">SAMN05421637_0935</name>
</gene>
<dbReference type="Gene3D" id="3.40.50.850">
    <property type="entry name" value="Isochorismatase-like"/>
    <property type="match status" value="1"/>
</dbReference>
<feature type="domain" description="Isochorismatase-like" evidence="2">
    <location>
        <begin position="10"/>
        <end position="142"/>
    </location>
</feature>
<dbReference type="OrthoDB" id="3174612at2"/>
<reference evidence="4" key="1">
    <citation type="submission" date="2016-10" db="EMBL/GenBank/DDBJ databases">
        <authorList>
            <person name="Varghese N."/>
        </authorList>
    </citation>
    <scope>NUCLEOTIDE SEQUENCE [LARGE SCALE GENOMIC DNA]</scope>
    <source>
        <strain evidence="4">DSM 24868</strain>
    </source>
</reference>
<protein>
    <submittedName>
        <fullName evidence="3">Nicotinamidase-related amidase</fullName>
    </submittedName>
</protein>
<dbReference type="InterPro" id="IPR000868">
    <property type="entry name" value="Isochorismatase-like_dom"/>
</dbReference>
<dbReference type="eggNOG" id="COG1335">
    <property type="taxonomic scope" value="Bacteria"/>
</dbReference>
<dbReference type="GO" id="GO:0016787">
    <property type="term" value="F:hydrolase activity"/>
    <property type="evidence" value="ECO:0007669"/>
    <property type="project" value="UniProtKB-KW"/>
</dbReference>
<evidence type="ECO:0000313" key="3">
    <source>
        <dbReference type="EMBL" id="SEJ14455.1"/>
    </source>
</evidence>
<dbReference type="InterPro" id="IPR050272">
    <property type="entry name" value="Isochorismatase-like_hydrls"/>
</dbReference>
<dbReference type="Pfam" id="PF00857">
    <property type="entry name" value="Isochorismatase"/>
    <property type="match status" value="1"/>
</dbReference>
<sequence length="183" mass="19097">MSTFEGRDGTALIVVDMQRDVVAAAVDRDGVTARIADLVARARQAGVTVVWIQDTLDGAVGEDGWRIVPSLVPTADEAVVAKEHGDAFEGTSLEAVLAKAGVGALVVCGAQSDACVRSTIHGGFARGYDVMLVSDAHTTADLTSYGAPPPRQVIAHTNLYWSYQSAPGKEARVLEAAQVMFGG</sequence>
<evidence type="ECO:0000256" key="1">
    <source>
        <dbReference type="ARBA" id="ARBA00022801"/>
    </source>
</evidence>
<dbReference type="InterPro" id="IPR036380">
    <property type="entry name" value="Isochorismatase-like_sf"/>
</dbReference>
<accession>A0A1H6WQ09</accession>
<dbReference type="SUPFAM" id="SSF52499">
    <property type="entry name" value="Isochorismatase-like hydrolases"/>
    <property type="match status" value="1"/>
</dbReference>
<evidence type="ECO:0000313" key="4">
    <source>
        <dbReference type="Proteomes" id="UP000183315"/>
    </source>
</evidence>
<dbReference type="PANTHER" id="PTHR43540">
    <property type="entry name" value="PEROXYUREIDOACRYLATE/UREIDOACRYLATE AMIDOHYDROLASE-RELATED"/>
    <property type="match status" value="1"/>
</dbReference>
<name>A0A1H6WQ09_9MICO</name>
<keyword evidence="1" id="KW-0378">Hydrolase</keyword>
<dbReference type="STRING" id="1043493.SAMN05421637_0935"/>
<proteinExistence type="predicted"/>